<evidence type="ECO:0000313" key="2">
    <source>
        <dbReference type="Proteomes" id="UP000198802"/>
    </source>
</evidence>
<accession>A0A0S4QWA2</accession>
<name>A0A0S4QWA2_9ACTN</name>
<reference evidence="2" key="1">
    <citation type="submission" date="2015-11" db="EMBL/GenBank/DDBJ databases">
        <authorList>
            <person name="Varghese N."/>
        </authorList>
    </citation>
    <scope>NUCLEOTIDE SEQUENCE [LARGE SCALE GENOMIC DNA]</scope>
    <source>
        <strain evidence="2">DSM 45899</strain>
    </source>
</reference>
<sequence>MSASLRGSVRPLPQTFELAPLLRRVTGLALALEEPQPAVDELLDALRAAEKSLLELVPGNLAPRVGEPPPADGRVYLDHSADIGAFNPCFPEYDLRADGDHATGMVTFPVVFEGPPGLVHGGLLAQFFDAVVQQHSCACGAAGRTTFVMVEYLRPTPLLTPLRFEVDRLVVGRRSTSDARLLSGAGEVLCTAKVGAVAGDGSHLSKADGRRSAS</sequence>
<dbReference type="EMBL" id="FAOZ01000026">
    <property type="protein sequence ID" value="CUU59282.1"/>
    <property type="molecule type" value="Genomic_DNA"/>
</dbReference>
<dbReference type="InterPro" id="IPR029069">
    <property type="entry name" value="HotDog_dom_sf"/>
</dbReference>
<protein>
    <recommendedName>
        <fullName evidence="3">Thioesterase superfamily protein</fullName>
    </recommendedName>
</protein>
<evidence type="ECO:0008006" key="3">
    <source>
        <dbReference type="Google" id="ProtNLM"/>
    </source>
</evidence>
<organism evidence="1 2">
    <name type="scientific">Parafrankia irregularis</name>
    <dbReference type="NCBI Taxonomy" id="795642"/>
    <lineage>
        <taxon>Bacteria</taxon>
        <taxon>Bacillati</taxon>
        <taxon>Actinomycetota</taxon>
        <taxon>Actinomycetes</taxon>
        <taxon>Frankiales</taxon>
        <taxon>Frankiaceae</taxon>
        <taxon>Parafrankia</taxon>
    </lineage>
</organism>
<gene>
    <name evidence="1" type="ORF">Ga0074812_12659</name>
</gene>
<dbReference type="Proteomes" id="UP000198802">
    <property type="component" value="Unassembled WGS sequence"/>
</dbReference>
<dbReference type="SUPFAM" id="SSF54637">
    <property type="entry name" value="Thioesterase/thiol ester dehydrase-isomerase"/>
    <property type="match status" value="1"/>
</dbReference>
<dbReference type="AlphaFoldDB" id="A0A0S4QWA2"/>
<proteinExistence type="predicted"/>
<dbReference type="Gene3D" id="3.10.129.10">
    <property type="entry name" value="Hotdog Thioesterase"/>
    <property type="match status" value="1"/>
</dbReference>
<dbReference type="RefSeq" id="WP_091283245.1">
    <property type="nucleotide sequence ID" value="NZ_FAOZ01000026.1"/>
</dbReference>
<keyword evidence="2" id="KW-1185">Reference proteome</keyword>
<evidence type="ECO:0000313" key="1">
    <source>
        <dbReference type="EMBL" id="CUU59282.1"/>
    </source>
</evidence>